<gene>
    <name evidence="1" type="ORF">MLD38_027204</name>
</gene>
<proteinExistence type="predicted"/>
<reference evidence="2" key="1">
    <citation type="journal article" date="2023" name="Front. Plant Sci.">
        <title>Chromosomal-level genome assembly of Melastoma candidum provides insights into trichome evolution.</title>
        <authorList>
            <person name="Zhong Y."/>
            <person name="Wu W."/>
            <person name="Sun C."/>
            <person name="Zou P."/>
            <person name="Liu Y."/>
            <person name="Dai S."/>
            <person name="Zhou R."/>
        </authorList>
    </citation>
    <scope>NUCLEOTIDE SEQUENCE [LARGE SCALE GENOMIC DNA]</scope>
</reference>
<name>A0ACB9P0Z6_9MYRT</name>
<protein>
    <submittedName>
        <fullName evidence="1">Uncharacterized protein</fullName>
    </submittedName>
</protein>
<evidence type="ECO:0000313" key="1">
    <source>
        <dbReference type="EMBL" id="KAI4342595.1"/>
    </source>
</evidence>
<sequence length="274" mass="30521">MFRSSQHDSGAFPSSQSTESRPPNPTKVWGEQGLMPVIVKQLSESYHSGDDKSVAIDGVEVATYVHTRYHLPLPLVTLLGRVCDKSARVTDVSFSLDDGTGRVNCRRWVNEAADSLEMEDIDDGVYVRVVGNLKSPHGRWQTLMKLVSTSLTVYISTCRSLNSRPVERLSPQKVELSKSLPSSNNTSYGNTISSAPANELSGNYMMDGLKSSDLKVLEFLQQNYAQEKGAHRDEISRHLKIPSDKIMDSIRTLEEEGLIYSTIDEYHYKSTTEG</sequence>
<evidence type="ECO:0000313" key="2">
    <source>
        <dbReference type="Proteomes" id="UP001057402"/>
    </source>
</evidence>
<dbReference type="Proteomes" id="UP001057402">
    <property type="component" value="Chromosome 7"/>
</dbReference>
<comment type="caution">
    <text evidence="1">The sequence shown here is derived from an EMBL/GenBank/DDBJ whole genome shotgun (WGS) entry which is preliminary data.</text>
</comment>
<accession>A0ACB9P0Z6</accession>
<organism evidence="1 2">
    <name type="scientific">Melastoma candidum</name>
    <dbReference type="NCBI Taxonomy" id="119954"/>
    <lineage>
        <taxon>Eukaryota</taxon>
        <taxon>Viridiplantae</taxon>
        <taxon>Streptophyta</taxon>
        <taxon>Embryophyta</taxon>
        <taxon>Tracheophyta</taxon>
        <taxon>Spermatophyta</taxon>
        <taxon>Magnoliopsida</taxon>
        <taxon>eudicotyledons</taxon>
        <taxon>Gunneridae</taxon>
        <taxon>Pentapetalae</taxon>
        <taxon>rosids</taxon>
        <taxon>malvids</taxon>
        <taxon>Myrtales</taxon>
        <taxon>Melastomataceae</taxon>
        <taxon>Melastomatoideae</taxon>
        <taxon>Melastomateae</taxon>
        <taxon>Melastoma</taxon>
    </lineage>
</organism>
<keyword evidence="2" id="KW-1185">Reference proteome</keyword>
<dbReference type="EMBL" id="CM042886">
    <property type="protein sequence ID" value="KAI4342595.1"/>
    <property type="molecule type" value="Genomic_DNA"/>
</dbReference>